<evidence type="ECO:0000313" key="3">
    <source>
        <dbReference type="Proteomes" id="UP000295515"/>
    </source>
</evidence>
<feature type="transmembrane region" description="Helical" evidence="1">
    <location>
        <begin position="38"/>
        <end position="60"/>
    </location>
</feature>
<keyword evidence="1" id="KW-0812">Transmembrane</keyword>
<feature type="transmembrane region" description="Helical" evidence="1">
    <location>
        <begin position="7"/>
        <end position="26"/>
    </location>
</feature>
<keyword evidence="1" id="KW-0472">Membrane</keyword>
<keyword evidence="3" id="KW-1185">Reference proteome</keyword>
<dbReference type="RefSeq" id="WP_132226351.1">
    <property type="nucleotide sequence ID" value="NZ_JANKBF010000005.1"/>
</dbReference>
<evidence type="ECO:0000256" key="1">
    <source>
        <dbReference type="SAM" id="Phobius"/>
    </source>
</evidence>
<gene>
    <name evidence="2" type="ORF">EDD60_10934</name>
</gene>
<dbReference type="AlphaFoldDB" id="A0A4V2W5E6"/>
<accession>A0A4V2W5E6</accession>
<dbReference type="EMBL" id="SMCQ01000009">
    <property type="protein sequence ID" value="TCV99452.1"/>
    <property type="molecule type" value="Genomic_DNA"/>
</dbReference>
<dbReference type="GeneID" id="98915319"/>
<organism evidence="2 3">
    <name type="scientific">Longibaculum muris</name>
    <dbReference type="NCBI Taxonomy" id="1796628"/>
    <lineage>
        <taxon>Bacteria</taxon>
        <taxon>Bacillati</taxon>
        <taxon>Bacillota</taxon>
        <taxon>Erysipelotrichia</taxon>
        <taxon>Erysipelotrichales</taxon>
        <taxon>Coprobacillaceae</taxon>
        <taxon>Longibaculum</taxon>
    </lineage>
</organism>
<comment type="caution">
    <text evidence="2">The sequence shown here is derived from an EMBL/GenBank/DDBJ whole genome shotgun (WGS) entry which is preliminary data.</text>
</comment>
<name>A0A4V2W5E6_9FIRM</name>
<protein>
    <submittedName>
        <fullName evidence="2">Uncharacterized protein</fullName>
    </submittedName>
</protein>
<proteinExistence type="predicted"/>
<reference evidence="2 3" key="1">
    <citation type="submission" date="2019-03" db="EMBL/GenBank/DDBJ databases">
        <title>Genomic Encyclopedia of Type Strains, Phase IV (KMG-IV): sequencing the most valuable type-strain genomes for metagenomic binning, comparative biology and taxonomic classification.</title>
        <authorList>
            <person name="Goeker M."/>
        </authorList>
    </citation>
    <scope>NUCLEOTIDE SEQUENCE [LARGE SCALE GENOMIC DNA]</scope>
    <source>
        <strain evidence="2 3">DSM 29487</strain>
    </source>
</reference>
<sequence>MKKYVKYVVVWLILSFVYFKFIMQPIGDYFFRSKYEVLSLFLLCIFYVVIVLPLTRWSVLKIEERLNHSRRYSGR</sequence>
<evidence type="ECO:0000313" key="2">
    <source>
        <dbReference type="EMBL" id="TCV99452.1"/>
    </source>
</evidence>
<keyword evidence="1" id="KW-1133">Transmembrane helix</keyword>
<dbReference type="Proteomes" id="UP000295515">
    <property type="component" value="Unassembled WGS sequence"/>
</dbReference>